<reference evidence="2" key="1">
    <citation type="submission" date="2021-06" db="EMBL/GenBank/DDBJ databases">
        <authorList>
            <person name="Hodson N. C."/>
            <person name="Mongue J. A."/>
            <person name="Jaron S. K."/>
        </authorList>
    </citation>
    <scope>NUCLEOTIDE SEQUENCE</scope>
</reference>
<feature type="compositionally biased region" description="Basic and acidic residues" evidence="1">
    <location>
        <begin position="151"/>
        <end position="160"/>
    </location>
</feature>
<organism evidence="2 3">
    <name type="scientific">Allacma fusca</name>
    <dbReference type="NCBI Taxonomy" id="39272"/>
    <lineage>
        <taxon>Eukaryota</taxon>
        <taxon>Metazoa</taxon>
        <taxon>Ecdysozoa</taxon>
        <taxon>Arthropoda</taxon>
        <taxon>Hexapoda</taxon>
        <taxon>Collembola</taxon>
        <taxon>Symphypleona</taxon>
        <taxon>Sminthuridae</taxon>
        <taxon>Allacma</taxon>
    </lineage>
</organism>
<protein>
    <submittedName>
        <fullName evidence="2">Uncharacterized protein</fullName>
    </submittedName>
</protein>
<dbReference type="Proteomes" id="UP000708208">
    <property type="component" value="Unassembled WGS sequence"/>
</dbReference>
<sequence>MHWYQKFQLEIALEPEDPTGNCIGTRRSNQKLHWNQKFQLGIALEPEDPLELRRDQKFPLGIALEPEVPARNCIGTRRSNQKLHWNQKIQPKIALEPEDPLELRRYQKFPLGIPYVPEDPVELITEITEDPVEMHFNDRRSSGVGNSTRRSNKELHIQDP</sequence>
<proteinExistence type="predicted"/>
<gene>
    <name evidence="2" type="ORF">AFUS01_LOCUS26738</name>
</gene>
<evidence type="ECO:0000313" key="3">
    <source>
        <dbReference type="Proteomes" id="UP000708208"/>
    </source>
</evidence>
<accession>A0A8J2PJF1</accession>
<evidence type="ECO:0000256" key="1">
    <source>
        <dbReference type="SAM" id="MobiDB-lite"/>
    </source>
</evidence>
<comment type="caution">
    <text evidence="2">The sequence shown here is derived from an EMBL/GenBank/DDBJ whole genome shotgun (WGS) entry which is preliminary data.</text>
</comment>
<name>A0A8J2PJF1_9HEXA</name>
<dbReference type="EMBL" id="CAJVCH010361106">
    <property type="protein sequence ID" value="CAG7816104.1"/>
    <property type="molecule type" value="Genomic_DNA"/>
</dbReference>
<keyword evidence="3" id="KW-1185">Reference proteome</keyword>
<feature type="region of interest" description="Disordered" evidence="1">
    <location>
        <begin position="135"/>
        <end position="160"/>
    </location>
</feature>
<feature type="non-terminal residue" evidence="2">
    <location>
        <position position="1"/>
    </location>
</feature>
<dbReference type="AlphaFoldDB" id="A0A8J2PJF1"/>
<evidence type="ECO:0000313" key="2">
    <source>
        <dbReference type="EMBL" id="CAG7816104.1"/>
    </source>
</evidence>